<comment type="similarity">
    <text evidence="8 10">Belongs to the adenylosuccinate synthetase family.</text>
</comment>
<dbReference type="AlphaFoldDB" id="A0A239W4H1"/>
<dbReference type="KEGG" id="cgrn:4412665_00168"/>
<dbReference type="InterPro" id="IPR042110">
    <property type="entry name" value="Adenylosuccinate_synth_dom2"/>
</dbReference>
<dbReference type="FunFam" id="3.90.170.10:FF:000001">
    <property type="entry name" value="Adenylosuccinate synthetase"/>
    <property type="match status" value="1"/>
</dbReference>
<dbReference type="Gene3D" id="3.90.170.10">
    <property type="entry name" value="Adenylosuccinate Synthetase, subunit A, domain 3"/>
    <property type="match status" value="1"/>
</dbReference>
<keyword evidence="5 8" id="KW-0658">Purine biosynthesis</keyword>
<dbReference type="InterPro" id="IPR001114">
    <property type="entry name" value="Adenylosuccinate_synthetase"/>
</dbReference>
<dbReference type="RefSeq" id="WP_021104122.1">
    <property type="nucleotide sequence ID" value="NZ_LT906441.1"/>
</dbReference>
<dbReference type="EC" id="6.3.4.4" evidence="8 10"/>
<sequence length="428" mass="46544">MPGIIVMGAQWGDEGKGKATDQIAERVDYCVRYSGGNNAGHTVVVGDDTFVMHLLPAGILNPNSTAVLGNGVVIDLDVMHDELDALGKRGVEVPHPLISANAHIITPYHQTMDRVTERFLGKRRIGTTGRGIGPAYSDKVNRIGIRVQDLFDESILRQKVEASLERKNQALVKIYNRRAIDANQVIDGLLSHAERIRPHVVDTSRLLNKALDDDKVVLFEGAQAHHLDIDFGTYPYVTSSSPIAGGACTGTGVGPTRIDRVIGIAKAYTTRVGQGPFPTELLDESGEALRQAGGEFGATTGRPRRCGWFDAVVVEQAVNVNSATDVFLTKLDVLTGIEKIPVCVGYEIDGERTDVMPTTQSQFHHAKPVYEYLPGWTEDITGARRLDDLPTTCRRYVERLEELIGCRISGIGVGPGREQSVAVNSLID</sequence>
<feature type="binding site" description="in other chain" evidence="8">
    <location>
        <position position="238"/>
    </location>
    <ligand>
        <name>IMP</name>
        <dbReference type="ChEBI" id="CHEBI:58053"/>
        <note>ligand shared between dimeric partners</note>
    </ligand>
</feature>
<feature type="binding site" evidence="8">
    <location>
        <begin position="412"/>
        <end position="414"/>
    </location>
    <ligand>
        <name>GTP</name>
        <dbReference type="ChEBI" id="CHEBI:37565"/>
    </ligand>
</feature>
<dbReference type="FunFam" id="1.10.300.10:FF:000001">
    <property type="entry name" value="Adenylosuccinate synthetase"/>
    <property type="match status" value="1"/>
</dbReference>
<reference evidence="11 12" key="1">
    <citation type="submission" date="2017-06" db="EMBL/GenBank/DDBJ databases">
        <authorList>
            <consortium name="Pathogen Informatics"/>
        </authorList>
    </citation>
    <scope>NUCLEOTIDE SEQUENCE [LARGE SCALE GENOMIC DNA]</scope>
    <source>
        <strain evidence="11 12">NCTC11865</strain>
    </source>
</reference>
<dbReference type="eggNOG" id="COG0104">
    <property type="taxonomic scope" value="Bacteria"/>
</dbReference>
<evidence type="ECO:0000256" key="9">
    <source>
        <dbReference type="PROSITE-ProRule" id="PRU10134"/>
    </source>
</evidence>
<dbReference type="EMBL" id="LT906441">
    <property type="protein sequence ID" value="SNV28644.1"/>
    <property type="molecule type" value="Genomic_DNA"/>
</dbReference>
<feature type="binding site" evidence="8">
    <location>
        <position position="304"/>
    </location>
    <ligand>
        <name>GTP</name>
        <dbReference type="ChEBI" id="CHEBI:37565"/>
    </ligand>
</feature>
<feature type="binding site" evidence="8">
    <location>
        <position position="13"/>
    </location>
    <ligand>
        <name>Mg(2+)</name>
        <dbReference type="ChEBI" id="CHEBI:18420"/>
    </ligand>
</feature>
<dbReference type="GO" id="GO:0000287">
    <property type="term" value="F:magnesium ion binding"/>
    <property type="evidence" value="ECO:0007669"/>
    <property type="project" value="UniProtKB-UniRule"/>
</dbReference>
<dbReference type="GO" id="GO:0005525">
    <property type="term" value="F:GTP binding"/>
    <property type="evidence" value="ECO:0007669"/>
    <property type="project" value="UniProtKB-UniRule"/>
</dbReference>
<dbReference type="NCBIfam" id="TIGR00184">
    <property type="entry name" value="purA"/>
    <property type="match status" value="1"/>
</dbReference>
<evidence type="ECO:0000256" key="7">
    <source>
        <dbReference type="ARBA" id="ARBA00023134"/>
    </source>
</evidence>
<evidence type="ECO:0000256" key="6">
    <source>
        <dbReference type="ARBA" id="ARBA00022842"/>
    </source>
</evidence>
<feature type="binding site" evidence="8">
    <location>
        <begin position="330"/>
        <end position="332"/>
    </location>
    <ligand>
        <name>GTP</name>
        <dbReference type="ChEBI" id="CHEBI:37565"/>
    </ligand>
</feature>
<feature type="binding site" description="in other chain" evidence="8">
    <location>
        <position position="302"/>
    </location>
    <ligand>
        <name>IMP</name>
        <dbReference type="ChEBI" id="CHEBI:58053"/>
        <note>ligand shared between dimeric partners</note>
    </ligand>
</feature>
<dbReference type="InterPro" id="IPR042109">
    <property type="entry name" value="Adenylosuccinate_synth_dom1"/>
</dbReference>
<feature type="active site" evidence="9">
    <location>
        <position position="139"/>
    </location>
</feature>
<dbReference type="Pfam" id="PF00709">
    <property type="entry name" value="Adenylsucc_synt"/>
    <property type="match status" value="1"/>
</dbReference>
<comment type="subcellular location">
    <subcellularLocation>
        <location evidence="8">Cytoplasm</location>
    </subcellularLocation>
</comment>
<dbReference type="SUPFAM" id="SSF52540">
    <property type="entry name" value="P-loop containing nucleoside triphosphate hydrolases"/>
    <property type="match status" value="1"/>
</dbReference>
<comment type="cofactor">
    <cofactor evidence="8">
        <name>Mg(2+)</name>
        <dbReference type="ChEBI" id="CHEBI:18420"/>
    </cofactor>
    <text evidence="8">Binds 1 Mg(2+) ion per subunit.</text>
</comment>
<dbReference type="CDD" id="cd03108">
    <property type="entry name" value="AdSS"/>
    <property type="match status" value="1"/>
</dbReference>
<dbReference type="Gene3D" id="1.10.300.10">
    <property type="entry name" value="Adenylosuccinate Synthetase, subunit A, domain 2"/>
    <property type="match status" value="1"/>
</dbReference>
<dbReference type="InterPro" id="IPR042111">
    <property type="entry name" value="Adenylosuccinate_synth_dom3"/>
</dbReference>
<feature type="binding site" description="in other chain" evidence="8">
    <location>
        <position position="223"/>
    </location>
    <ligand>
        <name>IMP</name>
        <dbReference type="ChEBI" id="CHEBI:58053"/>
        <note>ligand shared between dimeric partners</note>
    </ligand>
</feature>
<feature type="binding site" evidence="8">
    <location>
        <position position="142"/>
    </location>
    <ligand>
        <name>IMP</name>
        <dbReference type="ChEBI" id="CHEBI:58053"/>
        <note>ligand shared between dimeric partners</note>
    </ligand>
</feature>
<feature type="binding site" evidence="8">
    <location>
        <begin position="40"/>
        <end position="42"/>
    </location>
    <ligand>
        <name>GTP</name>
        <dbReference type="ChEBI" id="CHEBI:37565"/>
    </ligand>
</feature>
<proteinExistence type="inferred from homology"/>
<keyword evidence="7 8" id="KW-0342">GTP-binding</keyword>
<dbReference type="HAMAP" id="MF_00011">
    <property type="entry name" value="Adenylosucc_synth"/>
    <property type="match status" value="1"/>
</dbReference>
<dbReference type="PANTHER" id="PTHR11846:SF0">
    <property type="entry name" value="ADENYLOSUCCINATE SYNTHETASE"/>
    <property type="match status" value="1"/>
</dbReference>
<evidence type="ECO:0000256" key="2">
    <source>
        <dbReference type="ARBA" id="ARBA00022598"/>
    </source>
</evidence>
<keyword evidence="6 8" id="KW-0460">Magnesium</keyword>
<dbReference type="NCBIfam" id="NF002223">
    <property type="entry name" value="PRK01117.1"/>
    <property type="match status" value="1"/>
</dbReference>
<gene>
    <name evidence="8 11" type="primary">purA</name>
    <name evidence="11" type="ORF">SAMEA4412665_00168</name>
</gene>
<comment type="pathway">
    <text evidence="8 10">Purine metabolism; AMP biosynthesis via de novo pathway; AMP from IMP: step 1/2.</text>
</comment>
<feature type="binding site" description="in other chain" evidence="8">
    <location>
        <position position="128"/>
    </location>
    <ligand>
        <name>IMP</name>
        <dbReference type="ChEBI" id="CHEBI:58053"/>
        <note>ligand shared between dimeric partners</note>
    </ligand>
</feature>
<keyword evidence="4 8" id="KW-0547">Nucleotide-binding</keyword>
<evidence type="ECO:0000256" key="1">
    <source>
        <dbReference type="ARBA" id="ARBA00011738"/>
    </source>
</evidence>
<comment type="function">
    <text evidence="8">Plays an important role in the de novo pathway of purine nucleotide biosynthesis. Catalyzes the first committed step in the biosynthesis of AMP from IMP.</text>
</comment>
<evidence type="ECO:0000256" key="8">
    <source>
        <dbReference type="HAMAP-Rule" id="MF_00011"/>
    </source>
</evidence>
<keyword evidence="2 8" id="KW-0436">Ligase</keyword>
<comment type="subunit">
    <text evidence="1 8">Homodimer.</text>
</comment>
<dbReference type="PROSITE" id="PS00513">
    <property type="entry name" value="ADENYLOSUCCIN_SYN_2"/>
    <property type="match status" value="1"/>
</dbReference>
<dbReference type="Proteomes" id="UP000215332">
    <property type="component" value="Chromosome 1"/>
</dbReference>
<protein>
    <recommendedName>
        <fullName evidence="8 10">Adenylosuccinate synthetase</fullName>
        <shortName evidence="8">AMPSase</shortName>
        <shortName evidence="8">AdSS</shortName>
        <ecNumber evidence="8 10">6.3.4.4</ecNumber>
    </recommendedName>
    <alternativeName>
        <fullName evidence="8">IMP--aspartate ligase</fullName>
    </alternativeName>
</protein>
<feature type="binding site" evidence="8">
    <location>
        <position position="40"/>
    </location>
    <ligand>
        <name>Mg(2+)</name>
        <dbReference type="ChEBI" id="CHEBI:18420"/>
    </ligand>
</feature>
<name>A0A239W4H1_9ACTN</name>
<accession>A0A239W4H1</accession>
<keyword evidence="3 8" id="KW-0479">Metal-binding</keyword>
<dbReference type="PROSITE" id="PS01266">
    <property type="entry name" value="ADENYLOSUCCIN_SYN_1"/>
    <property type="match status" value="1"/>
</dbReference>
<evidence type="ECO:0000256" key="3">
    <source>
        <dbReference type="ARBA" id="ARBA00022723"/>
    </source>
</evidence>
<evidence type="ECO:0000313" key="12">
    <source>
        <dbReference type="Proteomes" id="UP000215332"/>
    </source>
</evidence>
<feature type="active site" description="Proton donor" evidence="8">
    <location>
        <position position="41"/>
    </location>
</feature>
<dbReference type="GO" id="GO:0005737">
    <property type="term" value="C:cytoplasm"/>
    <property type="evidence" value="ECO:0007669"/>
    <property type="project" value="UniProtKB-SubCell"/>
</dbReference>
<comment type="catalytic activity">
    <reaction evidence="8 10">
        <text>IMP + L-aspartate + GTP = N(6)-(1,2-dicarboxyethyl)-AMP + GDP + phosphate + 2 H(+)</text>
        <dbReference type="Rhea" id="RHEA:15753"/>
        <dbReference type="ChEBI" id="CHEBI:15378"/>
        <dbReference type="ChEBI" id="CHEBI:29991"/>
        <dbReference type="ChEBI" id="CHEBI:37565"/>
        <dbReference type="ChEBI" id="CHEBI:43474"/>
        <dbReference type="ChEBI" id="CHEBI:57567"/>
        <dbReference type="ChEBI" id="CHEBI:58053"/>
        <dbReference type="ChEBI" id="CHEBI:58189"/>
        <dbReference type="EC" id="6.3.4.4"/>
    </reaction>
</comment>
<dbReference type="InterPro" id="IPR027417">
    <property type="entry name" value="P-loop_NTPase"/>
</dbReference>
<dbReference type="SMART" id="SM00788">
    <property type="entry name" value="Adenylsucc_synt"/>
    <property type="match status" value="1"/>
</dbReference>
<dbReference type="GO" id="GO:0046040">
    <property type="term" value="P:IMP metabolic process"/>
    <property type="evidence" value="ECO:0007669"/>
    <property type="project" value="TreeGrafter"/>
</dbReference>
<keyword evidence="8" id="KW-0963">Cytoplasm</keyword>
<evidence type="ECO:0000313" key="11">
    <source>
        <dbReference type="EMBL" id="SNV28644.1"/>
    </source>
</evidence>
<feature type="active site" description="Proton acceptor" evidence="8">
    <location>
        <position position="13"/>
    </location>
</feature>
<evidence type="ECO:0000256" key="4">
    <source>
        <dbReference type="ARBA" id="ARBA00022741"/>
    </source>
</evidence>
<feature type="binding site" evidence="8">
    <location>
        <begin position="298"/>
        <end position="304"/>
    </location>
    <ligand>
        <name>substrate</name>
    </ligand>
</feature>
<feature type="binding site" description="in other chain" evidence="8">
    <location>
        <begin position="13"/>
        <end position="16"/>
    </location>
    <ligand>
        <name>IMP</name>
        <dbReference type="ChEBI" id="CHEBI:58053"/>
        <note>ligand shared between dimeric partners</note>
    </ligand>
</feature>
<evidence type="ECO:0000256" key="10">
    <source>
        <dbReference type="RuleBase" id="RU000520"/>
    </source>
</evidence>
<evidence type="ECO:0000256" key="5">
    <source>
        <dbReference type="ARBA" id="ARBA00022755"/>
    </source>
</evidence>
<organism evidence="11 12">
    <name type="scientific">Cutibacterium granulosum</name>
    <dbReference type="NCBI Taxonomy" id="33011"/>
    <lineage>
        <taxon>Bacteria</taxon>
        <taxon>Bacillati</taxon>
        <taxon>Actinomycetota</taxon>
        <taxon>Actinomycetes</taxon>
        <taxon>Propionibacteriales</taxon>
        <taxon>Propionibacteriaceae</taxon>
        <taxon>Cutibacterium</taxon>
    </lineage>
</organism>
<dbReference type="UniPathway" id="UPA00075">
    <property type="reaction ID" value="UER00335"/>
</dbReference>
<dbReference type="GO" id="GO:0044208">
    <property type="term" value="P:'de novo' AMP biosynthetic process"/>
    <property type="evidence" value="ECO:0007669"/>
    <property type="project" value="UniProtKB-UniRule"/>
</dbReference>
<dbReference type="InterPro" id="IPR033128">
    <property type="entry name" value="Adenylosuccin_syn_Lys_AS"/>
</dbReference>
<dbReference type="GO" id="GO:0004019">
    <property type="term" value="F:adenylosuccinate synthase activity"/>
    <property type="evidence" value="ECO:0007669"/>
    <property type="project" value="UniProtKB-UniRule"/>
</dbReference>
<dbReference type="InterPro" id="IPR018220">
    <property type="entry name" value="Adenylosuccin_syn_GTP-bd"/>
</dbReference>
<feature type="binding site" description="in other chain" evidence="8">
    <location>
        <begin position="38"/>
        <end position="41"/>
    </location>
    <ligand>
        <name>IMP</name>
        <dbReference type="ChEBI" id="CHEBI:58053"/>
        <note>ligand shared between dimeric partners</note>
    </ligand>
</feature>
<dbReference type="PANTHER" id="PTHR11846">
    <property type="entry name" value="ADENYLOSUCCINATE SYNTHETASE"/>
    <property type="match status" value="1"/>
</dbReference>
<dbReference type="Gene3D" id="3.40.440.10">
    <property type="entry name" value="Adenylosuccinate Synthetase, subunit A, domain 1"/>
    <property type="match status" value="1"/>
</dbReference>
<feature type="binding site" evidence="8">
    <location>
        <begin position="12"/>
        <end position="18"/>
    </location>
    <ligand>
        <name>GTP</name>
        <dbReference type="ChEBI" id="CHEBI:37565"/>
    </ligand>
</feature>